<accession>A0A7I7QM23</accession>
<name>A0A7I7QM23_9MYCO</name>
<dbReference type="RefSeq" id="WP_163795887.1">
    <property type="nucleotide sequence ID" value="NZ_AP022588.1"/>
</dbReference>
<dbReference type="InterPro" id="IPR016566">
    <property type="entry name" value="UCP010219"/>
</dbReference>
<keyword evidence="3" id="KW-1185">Reference proteome</keyword>
<dbReference type="AlphaFoldDB" id="A0A7I7QM23"/>
<feature type="transmembrane region" description="Helical" evidence="1">
    <location>
        <begin position="96"/>
        <end position="117"/>
    </location>
</feature>
<dbReference type="KEGG" id="msei:MSEDJ_10220"/>
<keyword evidence="1" id="KW-0812">Transmembrane</keyword>
<proteinExistence type="predicted"/>
<protein>
    <submittedName>
        <fullName evidence="2">Membrane protein</fullName>
    </submittedName>
</protein>
<evidence type="ECO:0000313" key="2">
    <source>
        <dbReference type="EMBL" id="BBY26926.1"/>
    </source>
</evidence>
<evidence type="ECO:0000313" key="3">
    <source>
        <dbReference type="Proteomes" id="UP000467193"/>
    </source>
</evidence>
<sequence>MTEKTLYPARDEPLTLLDRMGGVSGLVAGAVPTIAYVITNAVAGLDAAVVVAVCASIGLIVLRRVRRQSIQPAVSGLLGVGVAALIAFYTGSAEGYFLPGIWVSLVMAVVCAVSILVRRPLVGVVWNLLTSTGPRQSWRSDRITMRAFDVATVAFTAVFAARFLVQDWLYDAGSTGWLAFARIAMGYPLVGLALLVTYWAVRRARRRSSAAAEVEAPAST</sequence>
<organism evidence="2 3">
    <name type="scientific">Mycolicibacterium sediminis</name>
    <dbReference type="NCBI Taxonomy" id="1286180"/>
    <lineage>
        <taxon>Bacteria</taxon>
        <taxon>Bacillati</taxon>
        <taxon>Actinomycetota</taxon>
        <taxon>Actinomycetes</taxon>
        <taxon>Mycobacteriales</taxon>
        <taxon>Mycobacteriaceae</taxon>
        <taxon>Mycolicibacterium</taxon>
    </lineage>
</organism>
<dbReference type="Proteomes" id="UP000467193">
    <property type="component" value="Chromosome"/>
</dbReference>
<dbReference type="EMBL" id="AP022588">
    <property type="protein sequence ID" value="BBY26926.1"/>
    <property type="molecule type" value="Genomic_DNA"/>
</dbReference>
<keyword evidence="1" id="KW-1133">Transmembrane helix</keyword>
<feature type="transmembrane region" description="Helical" evidence="1">
    <location>
        <begin position="44"/>
        <end position="62"/>
    </location>
</feature>
<feature type="transmembrane region" description="Helical" evidence="1">
    <location>
        <begin position="177"/>
        <end position="201"/>
    </location>
</feature>
<gene>
    <name evidence="2" type="ORF">MSEDJ_10220</name>
</gene>
<evidence type="ECO:0000256" key="1">
    <source>
        <dbReference type="SAM" id="Phobius"/>
    </source>
</evidence>
<reference evidence="2 3" key="1">
    <citation type="journal article" date="2019" name="Emerg. Microbes Infect.">
        <title>Comprehensive subspecies identification of 175 nontuberculous mycobacteria species based on 7547 genomic profiles.</title>
        <authorList>
            <person name="Matsumoto Y."/>
            <person name="Kinjo T."/>
            <person name="Motooka D."/>
            <person name="Nabeya D."/>
            <person name="Jung N."/>
            <person name="Uechi K."/>
            <person name="Horii T."/>
            <person name="Iida T."/>
            <person name="Fujita J."/>
            <person name="Nakamura S."/>
        </authorList>
    </citation>
    <scope>NUCLEOTIDE SEQUENCE [LARGE SCALE GENOMIC DNA]</scope>
    <source>
        <strain evidence="2 3">JCM 17899</strain>
    </source>
</reference>
<feature type="transmembrane region" description="Helical" evidence="1">
    <location>
        <begin position="74"/>
        <end position="90"/>
    </location>
</feature>
<feature type="transmembrane region" description="Helical" evidence="1">
    <location>
        <begin position="20"/>
        <end position="38"/>
    </location>
</feature>
<dbReference type="PIRSF" id="PIRSF010219">
    <property type="entry name" value="UCP010219"/>
    <property type="match status" value="1"/>
</dbReference>
<dbReference type="Pfam" id="PF11361">
    <property type="entry name" value="DUF3159"/>
    <property type="match status" value="1"/>
</dbReference>
<feature type="transmembrane region" description="Helical" evidence="1">
    <location>
        <begin position="147"/>
        <end position="165"/>
    </location>
</feature>
<keyword evidence="1" id="KW-0472">Membrane</keyword>